<dbReference type="AlphaFoldDB" id="A0A433CZ81"/>
<keyword evidence="2 6" id="KW-0812">Transmembrane</keyword>
<evidence type="ECO:0000256" key="2">
    <source>
        <dbReference type="ARBA" id="ARBA00022692"/>
    </source>
</evidence>
<dbReference type="InterPro" id="IPR011547">
    <property type="entry name" value="SLC26A/SulP_dom"/>
</dbReference>
<reference evidence="8 9" key="1">
    <citation type="journal article" date="2018" name="New Phytol.">
        <title>Phylogenomics of Endogonaceae and evolution of mycorrhizas within Mucoromycota.</title>
        <authorList>
            <person name="Chang Y."/>
            <person name="Desiro A."/>
            <person name="Na H."/>
            <person name="Sandor L."/>
            <person name="Lipzen A."/>
            <person name="Clum A."/>
            <person name="Barry K."/>
            <person name="Grigoriev I.V."/>
            <person name="Martin F.M."/>
            <person name="Stajich J.E."/>
            <person name="Smith M.E."/>
            <person name="Bonito G."/>
            <person name="Spatafora J.W."/>
        </authorList>
    </citation>
    <scope>NUCLEOTIDE SEQUENCE [LARGE SCALE GENOMIC DNA]</scope>
    <source>
        <strain evidence="8 9">GMNB39</strain>
    </source>
</reference>
<keyword evidence="3 6" id="KW-1133">Transmembrane helix</keyword>
<proteinExistence type="predicted"/>
<dbReference type="GO" id="GO:0016020">
    <property type="term" value="C:membrane"/>
    <property type="evidence" value="ECO:0007669"/>
    <property type="project" value="UniProtKB-SubCell"/>
</dbReference>
<evidence type="ECO:0000256" key="3">
    <source>
        <dbReference type="ARBA" id="ARBA00022989"/>
    </source>
</evidence>
<feature type="transmembrane region" description="Helical" evidence="6">
    <location>
        <begin position="163"/>
        <end position="182"/>
    </location>
</feature>
<evidence type="ECO:0000313" key="8">
    <source>
        <dbReference type="EMBL" id="RUP43902.1"/>
    </source>
</evidence>
<feature type="transmembrane region" description="Helical" evidence="6">
    <location>
        <begin position="194"/>
        <end position="211"/>
    </location>
</feature>
<dbReference type="GO" id="GO:0055085">
    <property type="term" value="P:transmembrane transport"/>
    <property type="evidence" value="ECO:0007669"/>
    <property type="project" value="InterPro"/>
</dbReference>
<name>A0A433CZ81_9FUNG</name>
<keyword evidence="4 6" id="KW-0472">Membrane</keyword>
<dbReference type="InterPro" id="IPR001902">
    <property type="entry name" value="SLC26A/SulP_fam"/>
</dbReference>
<keyword evidence="9" id="KW-1185">Reference proteome</keyword>
<comment type="subcellular location">
    <subcellularLocation>
        <location evidence="1">Membrane</location>
        <topology evidence="1">Multi-pass membrane protein</topology>
    </subcellularLocation>
</comment>
<feature type="domain" description="STAS" evidence="7">
    <location>
        <begin position="607"/>
        <end position="733"/>
    </location>
</feature>
<dbReference type="InterPro" id="IPR002645">
    <property type="entry name" value="STAS_dom"/>
</dbReference>
<feature type="transmembrane region" description="Helical" evidence="6">
    <location>
        <begin position="416"/>
        <end position="434"/>
    </location>
</feature>
<dbReference type="PROSITE" id="PS50801">
    <property type="entry name" value="STAS"/>
    <property type="match status" value="1"/>
</dbReference>
<dbReference type="PANTHER" id="PTHR11814">
    <property type="entry name" value="SULFATE TRANSPORTER"/>
    <property type="match status" value="1"/>
</dbReference>
<feature type="transmembrane region" description="Helical" evidence="6">
    <location>
        <begin position="247"/>
        <end position="267"/>
    </location>
</feature>
<dbReference type="Pfam" id="PF00916">
    <property type="entry name" value="Sulfate_transp"/>
    <property type="match status" value="1"/>
</dbReference>
<evidence type="ECO:0000259" key="7">
    <source>
        <dbReference type="PROSITE" id="PS50801"/>
    </source>
</evidence>
<evidence type="ECO:0000256" key="5">
    <source>
        <dbReference type="SAM" id="MobiDB-lite"/>
    </source>
</evidence>
<protein>
    <recommendedName>
        <fullName evidence="7">STAS domain-containing protein</fullName>
    </recommendedName>
</protein>
<dbReference type="NCBIfam" id="TIGR00815">
    <property type="entry name" value="sulP"/>
    <property type="match status" value="1"/>
</dbReference>
<gene>
    <name evidence="8" type="ORF">BC936DRAFT_136565</name>
</gene>
<dbReference type="Pfam" id="PF01740">
    <property type="entry name" value="STAS"/>
    <property type="match status" value="1"/>
</dbReference>
<organism evidence="8 9">
    <name type="scientific">Jimgerdemannia flammicorona</name>
    <dbReference type="NCBI Taxonomy" id="994334"/>
    <lineage>
        <taxon>Eukaryota</taxon>
        <taxon>Fungi</taxon>
        <taxon>Fungi incertae sedis</taxon>
        <taxon>Mucoromycota</taxon>
        <taxon>Mucoromycotina</taxon>
        <taxon>Endogonomycetes</taxon>
        <taxon>Endogonales</taxon>
        <taxon>Endogonaceae</taxon>
        <taxon>Jimgerdemannia</taxon>
    </lineage>
</organism>
<dbReference type="Gene3D" id="3.30.750.24">
    <property type="entry name" value="STAS domain"/>
    <property type="match status" value="1"/>
</dbReference>
<feature type="transmembrane region" description="Helical" evidence="6">
    <location>
        <begin position="548"/>
        <end position="577"/>
    </location>
</feature>
<accession>A0A433CZ81</accession>
<dbReference type="OrthoDB" id="427213at2759"/>
<dbReference type="EMBL" id="RBNI01010061">
    <property type="protein sequence ID" value="RUP43902.1"/>
    <property type="molecule type" value="Genomic_DNA"/>
</dbReference>
<comment type="caution">
    <text evidence="8">The sequence shown here is derived from an EMBL/GenBank/DDBJ whole genome shotgun (WGS) entry which is preliminary data.</text>
</comment>
<evidence type="ECO:0000313" key="9">
    <source>
        <dbReference type="Proteomes" id="UP000268093"/>
    </source>
</evidence>
<sequence length="743" mass="82312">MMQYILSVGLQARTKTRLGRMCPFGVVPKSCCDLLISRSQWAQEKRKAEPRPLLESLPSFSWPHSTRSPYARMPDNRLTVPDLSRSSSHTQQEDSDDDVIELPRSGEQTPLVRDGMEGYRGVSTLPSAFVYDVPPKDKLQTFWTRTKYYVPVLQWLPQYDMRLLLGDVIAGLTLSCLLIPQGLSYATALCKLPAVHGLYAIAFPATTYAFFGTSRQLSMGPEATLSMLVGSAIAQTMHSDASELNPLALASLMTLFVGLFTFLLGLFRLGFLDSLMSRALLRGFITAVAIVVMVQQSITLLGLVERSEEAGINEASSTIDRAIFVAGNFHHAHSLTTIVSGIACGFLLGFRLLKHRFPNSARLQITPEVLLVVVLATWLTSIFRWEGLQILGDVQSGGVPWPSIPSMPKAKHVKDVAFMSALISILGFVESIVISKTYSSKHNYSVSPNRELIAMGVANIMGGLFQGIPAFGSVARSKINDRAGARTQLAGFIAGVIALLAIFFLLPYFYYLPKAVLSSIIFVAVLSLLAEAPEDIEFMWRIHAWRDFTLLCATFLATVAISLEAGTLLAVSLSLLLTVKQTSYPRITIMGRVKGTTNRFKPIRDAPEGMIEHVEDVLIVRVEEPLFFANTGQLKDRLRRLEQFGDMSVHPSEEPRLGAISNVIFDVEQMLEIDASAIQILIEIVEAYNARYVQVFFVKIHENARELFELSGLTEKVGPDHIFKRVSTAIDYIERHPQGYDTP</sequence>
<evidence type="ECO:0000256" key="6">
    <source>
        <dbReference type="SAM" id="Phobius"/>
    </source>
</evidence>
<dbReference type="Proteomes" id="UP000268093">
    <property type="component" value="Unassembled WGS sequence"/>
</dbReference>
<dbReference type="SUPFAM" id="SSF52091">
    <property type="entry name" value="SpoIIaa-like"/>
    <property type="match status" value="1"/>
</dbReference>
<feature type="region of interest" description="Disordered" evidence="5">
    <location>
        <begin position="66"/>
        <end position="113"/>
    </location>
</feature>
<feature type="transmembrane region" description="Helical" evidence="6">
    <location>
        <begin position="334"/>
        <end position="353"/>
    </location>
</feature>
<feature type="transmembrane region" description="Helical" evidence="6">
    <location>
        <begin position="489"/>
        <end position="510"/>
    </location>
</feature>
<evidence type="ECO:0000256" key="4">
    <source>
        <dbReference type="ARBA" id="ARBA00023136"/>
    </source>
</evidence>
<dbReference type="InterPro" id="IPR036513">
    <property type="entry name" value="STAS_dom_sf"/>
</dbReference>
<dbReference type="CDD" id="cd07042">
    <property type="entry name" value="STAS_SulP_like_sulfate_transporter"/>
    <property type="match status" value="1"/>
</dbReference>
<evidence type="ECO:0000256" key="1">
    <source>
        <dbReference type="ARBA" id="ARBA00004141"/>
    </source>
</evidence>
<feature type="transmembrane region" description="Helical" evidence="6">
    <location>
        <begin position="279"/>
        <end position="298"/>
    </location>
</feature>